<proteinExistence type="predicted"/>
<sequence>MITAFQETGIIRDAQERLIEGKPFFNQGRYVVGDTTYLVRICLEYICVGVMVGDEITVTDRRLDRFGTRLDNIVEDLIDICALPEIADELEYMTQFNRPRKSFYTAEMGEW</sequence>
<dbReference type="EMBL" id="CP032125">
    <property type="protein sequence ID" value="AXX98063.1"/>
    <property type="molecule type" value="Genomic_DNA"/>
</dbReference>
<dbReference type="AlphaFoldDB" id="A0A347UGT5"/>
<dbReference type="RefSeq" id="WP_118942719.1">
    <property type="nucleotide sequence ID" value="NZ_CP032125.1"/>
</dbReference>
<dbReference type="KEGG" id="pamo:BAR1_09040"/>
<name>A0A347UGT5_9RHOB</name>
<evidence type="ECO:0000313" key="2">
    <source>
        <dbReference type="Proteomes" id="UP000261704"/>
    </source>
</evidence>
<evidence type="ECO:0000313" key="1">
    <source>
        <dbReference type="EMBL" id="AXX98063.1"/>
    </source>
</evidence>
<dbReference type="Proteomes" id="UP000261704">
    <property type="component" value="Chromosome"/>
</dbReference>
<protein>
    <submittedName>
        <fullName evidence="1">Uncharacterized protein</fullName>
    </submittedName>
</protein>
<reference evidence="1 2" key="1">
    <citation type="submission" date="2018-09" db="EMBL/GenBank/DDBJ databases">
        <title>Profundibacter amoris BAR1 gen. nov., sp. nov., a new member of the Roseobacter clade isolated at Lokis Castle Vent Field on the Arctic Mid-Oceanic Ridge.</title>
        <authorList>
            <person name="Le Moine Bauer S."/>
            <person name="Sjoeberg A.G."/>
            <person name="L'Haridon S."/>
            <person name="Stokke R."/>
            <person name="Roalkvam I."/>
            <person name="Steen I.H."/>
            <person name="Dahle H."/>
        </authorList>
    </citation>
    <scope>NUCLEOTIDE SEQUENCE [LARGE SCALE GENOMIC DNA]</scope>
    <source>
        <strain evidence="1 2">BAR1</strain>
    </source>
</reference>
<keyword evidence="2" id="KW-1185">Reference proteome</keyword>
<gene>
    <name evidence="1" type="ORF">BAR1_09040</name>
</gene>
<accession>A0A347UGT5</accession>
<organism evidence="1 2">
    <name type="scientific">Profundibacter amoris</name>
    <dbReference type="NCBI Taxonomy" id="2171755"/>
    <lineage>
        <taxon>Bacteria</taxon>
        <taxon>Pseudomonadati</taxon>
        <taxon>Pseudomonadota</taxon>
        <taxon>Alphaproteobacteria</taxon>
        <taxon>Rhodobacterales</taxon>
        <taxon>Paracoccaceae</taxon>
        <taxon>Profundibacter</taxon>
    </lineage>
</organism>